<dbReference type="AlphaFoldDB" id="A0A1I2TLK6"/>
<evidence type="ECO:0000313" key="1">
    <source>
        <dbReference type="EMBL" id="SFG65804.1"/>
    </source>
</evidence>
<gene>
    <name evidence="1" type="ORF">SAMN05660649_02326</name>
</gene>
<name>A0A1I2TLK6_9FIRM</name>
<dbReference type="Proteomes" id="UP000199337">
    <property type="component" value="Unassembled WGS sequence"/>
</dbReference>
<evidence type="ECO:0000313" key="2">
    <source>
        <dbReference type="Proteomes" id="UP000199337"/>
    </source>
</evidence>
<accession>A0A1I2TLK6</accession>
<reference evidence="2" key="1">
    <citation type="submission" date="2016-10" db="EMBL/GenBank/DDBJ databases">
        <authorList>
            <person name="Varghese N."/>
            <person name="Submissions S."/>
        </authorList>
    </citation>
    <scope>NUCLEOTIDE SEQUENCE [LARGE SCALE GENOMIC DNA]</scope>
    <source>
        <strain evidence="2">DSM 17038</strain>
    </source>
</reference>
<proteinExistence type="predicted"/>
<dbReference type="EMBL" id="FOOX01000007">
    <property type="protein sequence ID" value="SFG65804.1"/>
    <property type="molecule type" value="Genomic_DNA"/>
</dbReference>
<sequence length="104" mass="12110">MMIDLIEDYNKYEISPLIPALDEFEMAVSKTLVGTAHEDLTEKLFIEARVYGELVQILDRHGLRTFGLATAIKKYYSYFIVEVYISDPQPRTIREIKIPIRQTI</sequence>
<organism evidence="1 2">
    <name type="scientific">Desulfotruncus arcticus DSM 17038</name>
    <dbReference type="NCBI Taxonomy" id="1121424"/>
    <lineage>
        <taxon>Bacteria</taxon>
        <taxon>Bacillati</taxon>
        <taxon>Bacillota</taxon>
        <taxon>Clostridia</taxon>
        <taxon>Eubacteriales</taxon>
        <taxon>Desulfallaceae</taxon>
        <taxon>Desulfotruncus</taxon>
    </lineage>
</organism>
<protein>
    <submittedName>
        <fullName evidence="1">Uncharacterized protein</fullName>
    </submittedName>
</protein>
<keyword evidence="2" id="KW-1185">Reference proteome</keyword>